<organism evidence="1 2">
    <name type="scientific">Prunus persica</name>
    <name type="common">Peach</name>
    <name type="synonym">Amygdalus persica</name>
    <dbReference type="NCBI Taxonomy" id="3760"/>
    <lineage>
        <taxon>Eukaryota</taxon>
        <taxon>Viridiplantae</taxon>
        <taxon>Streptophyta</taxon>
        <taxon>Embryophyta</taxon>
        <taxon>Tracheophyta</taxon>
        <taxon>Spermatophyta</taxon>
        <taxon>Magnoliopsida</taxon>
        <taxon>eudicotyledons</taxon>
        <taxon>Gunneridae</taxon>
        <taxon>Pentapetalae</taxon>
        <taxon>rosids</taxon>
        <taxon>fabids</taxon>
        <taxon>Rosales</taxon>
        <taxon>Rosaceae</taxon>
        <taxon>Amygdaloideae</taxon>
        <taxon>Amygdaleae</taxon>
        <taxon>Prunus</taxon>
    </lineage>
</organism>
<protein>
    <submittedName>
        <fullName evidence="1">Uncharacterized protein</fullName>
    </submittedName>
</protein>
<gene>
    <name evidence="1" type="ORF">PRUPE_3G110700</name>
</gene>
<name>A0A251PYG3_PRUPE</name>
<dbReference type="EMBL" id="CM007653">
    <property type="protein sequence ID" value="ONI16619.1"/>
    <property type="molecule type" value="Genomic_DNA"/>
</dbReference>
<evidence type="ECO:0000313" key="2">
    <source>
        <dbReference type="Proteomes" id="UP000006882"/>
    </source>
</evidence>
<sequence length="61" mass="6949">MACDKIASCWERQELFSSLVAGNRVWYQHQIGPQCSVNCQSTGTGMRCSFRRVEKTSLHIL</sequence>
<dbReference type="Proteomes" id="UP000006882">
    <property type="component" value="Chromosome G3"/>
</dbReference>
<dbReference type="Gramene" id="ONI16619">
    <property type="protein sequence ID" value="ONI16619"/>
    <property type="gene ID" value="PRUPE_3G110700"/>
</dbReference>
<dbReference type="AlphaFoldDB" id="A0A251PYG3"/>
<keyword evidence="2" id="KW-1185">Reference proteome</keyword>
<reference evidence="1 2" key="1">
    <citation type="journal article" date="2013" name="Nat. Genet.">
        <title>The high-quality draft genome of peach (Prunus persica) identifies unique patterns of genetic diversity, domestication and genome evolution.</title>
        <authorList>
            <consortium name="International Peach Genome Initiative"/>
            <person name="Verde I."/>
            <person name="Abbott A.G."/>
            <person name="Scalabrin S."/>
            <person name="Jung S."/>
            <person name="Shu S."/>
            <person name="Marroni F."/>
            <person name="Zhebentyayeva T."/>
            <person name="Dettori M.T."/>
            <person name="Grimwood J."/>
            <person name="Cattonaro F."/>
            <person name="Zuccolo A."/>
            <person name="Rossini L."/>
            <person name="Jenkins J."/>
            <person name="Vendramin E."/>
            <person name="Meisel L.A."/>
            <person name="Decroocq V."/>
            <person name="Sosinski B."/>
            <person name="Prochnik S."/>
            <person name="Mitros T."/>
            <person name="Policriti A."/>
            <person name="Cipriani G."/>
            <person name="Dondini L."/>
            <person name="Ficklin S."/>
            <person name="Goodstein D.M."/>
            <person name="Xuan P."/>
            <person name="Del Fabbro C."/>
            <person name="Aramini V."/>
            <person name="Copetti D."/>
            <person name="Gonzalez S."/>
            <person name="Horner D.S."/>
            <person name="Falchi R."/>
            <person name="Lucas S."/>
            <person name="Mica E."/>
            <person name="Maldonado J."/>
            <person name="Lazzari B."/>
            <person name="Bielenberg D."/>
            <person name="Pirona R."/>
            <person name="Miculan M."/>
            <person name="Barakat A."/>
            <person name="Testolin R."/>
            <person name="Stella A."/>
            <person name="Tartarini S."/>
            <person name="Tonutti P."/>
            <person name="Arus P."/>
            <person name="Orellana A."/>
            <person name="Wells C."/>
            <person name="Main D."/>
            <person name="Vizzotto G."/>
            <person name="Silva H."/>
            <person name="Salamini F."/>
            <person name="Schmutz J."/>
            <person name="Morgante M."/>
            <person name="Rokhsar D.S."/>
        </authorList>
    </citation>
    <scope>NUCLEOTIDE SEQUENCE [LARGE SCALE GENOMIC DNA]</scope>
    <source>
        <strain evidence="2">cv. Nemared</strain>
    </source>
</reference>
<evidence type="ECO:0000313" key="1">
    <source>
        <dbReference type="EMBL" id="ONI16619.1"/>
    </source>
</evidence>
<proteinExistence type="predicted"/>
<accession>A0A251PYG3</accession>